<name>A0ABR2PN01_9ROSI</name>
<comment type="caution">
    <text evidence="2">The sequence shown here is derived from an EMBL/GenBank/DDBJ whole genome shotgun (WGS) entry which is preliminary data.</text>
</comment>
<dbReference type="InterPro" id="IPR042099">
    <property type="entry name" value="ANL_N_sf"/>
</dbReference>
<reference evidence="2 3" key="1">
    <citation type="journal article" date="2024" name="G3 (Bethesda)">
        <title>Genome assembly of Hibiscus sabdariffa L. provides insights into metabolisms of medicinal natural products.</title>
        <authorList>
            <person name="Kim T."/>
        </authorList>
    </citation>
    <scope>NUCLEOTIDE SEQUENCE [LARGE SCALE GENOMIC DNA]</scope>
    <source>
        <strain evidence="2">TK-2024</strain>
        <tissue evidence="2">Old leaves</tissue>
    </source>
</reference>
<proteinExistence type="inferred from homology"/>
<dbReference type="Gene3D" id="3.40.50.12780">
    <property type="entry name" value="N-terminal domain of ligase-like"/>
    <property type="match status" value="1"/>
</dbReference>
<dbReference type="EMBL" id="JBBPBN010000056">
    <property type="protein sequence ID" value="KAK8989800.1"/>
    <property type="molecule type" value="Genomic_DNA"/>
</dbReference>
<protein>
    <submittedName>
        <fullName evidence="2">Uncharacterized protein</fullName>
    </submittedName>
</protein>
<organism evidence="2 3">
    <name type="scientific">Hibiscus sabdariffa</name>
    <name type="common">roselle</name>
    <dbReference type="NCBI Taxonomy" id="183260"/>
    <lineage>
        <taxon>Eukaryota</taxon>
        <taxon>Viridiplantae</taxon>
        <taxon>Streptophyta</taxon>
        <taxon>Embryophyta</taxon>
        <taxon>Tracheophyta</taxon>
        <taxon>Spermatophyta</taxon>
        <taxon>Magnoliopsida</taxon>
        <taxon>eudicotyledons</taxon>
        <taxon>Gunneridae</taxon>
        <taxon>Pentapetalae</taxon>
        <taxon>rosids</taxon>
        <taxon>malvids</taxon>
        <taxon>Malvales</taxon>
        <taxon>Malvaceae</taxon>
        <taxon>Malvoideae</taxon>
        <taxon>Hibiscus</taxon>
    </lineage>
</organism>
<evidence type="ECO:0000313" key="3">
    <source>
        <dbReference type="Proteomes" id="UP001396334"/>
    </source>
</evidence>
<accession>A0ABR2PN01</accession>
<dbReference type="PANTHER" id="PTHR43201:SF8">
    <property type="entry name" value="ACYL-COA SYNTHETASE FAMILY MEMBER 3"/>
    <property type="match status" value="1"/>
</dbReference>
<sequence length="173" mass="19013">MCVSSALPRPVLHEWETITGHCLLERYGMTIFINAISNPLKGPRKADTVGKPFPGVQNAVCLAYKIMAKLYLQSTARLAQLVHRKALNLVVVGLSPTVGVIKTDNEAADMWKPPAMCLITALAWRTGNECRLPAIATTIPVDHIRLIQRQISSRGSFHSCCSTDPHPTAWNMV</sequence>
<comment type="similarity">
    <text evidence="1">Belongs to the ATP-dependent AMP-binding enzyme family.</text>
</comment>
<evidence type="ECO:0000256" key="1">
    <source>
        <dbReference type="ARBA" id="ARBA00006432"/>
    </source>
</evidence>
<dbReference type="Proteomes" id="UP001396334">
    <property type="component" value="Unassembled WGS sequence"/>
</dbReference>
<evidence type="ECO:0000313" key="2">
    <source>
        <dbReference type="EMBL" id="KAK8989800.1"/>
    </source>
</evidence>
<dbReference type="PANTHER" id="PTHR43201">
    <property type="entry name" value="ACYL-COA SYNTHETASE"/>
    <property type="match status" value="1"/>
</dbReference>
<dbReference type="SUPFAM" id="SSF56801">
    <property type="entry name" value="Acetyl-CoA synthetase-like"/>
    <property type="match status" value="1"/>
</dbReference>
<gene>
    <name evidence="2" type="ORF">V6N11_064216</name>
</gene>
<keyword evidence="3" id="KW-1185">Reference proteome</keyword>